<dbReference type="PaxDb" id="195103-CPF_2197"/>
<evidence type="ECO:0000313" key="13">
    <source>
        <dbReference type="EMBL" id="ABG83270.1"/>
    </source>
</evidence>
<evidence type="ECO:0000259" key="10">
    <source>
        <dbReference type="Pfam" id="PF02355"/>
    </source>
</evidence>
<dbReference type="GO" id="GO:0006605">
    <property type="term" value="P:protein targeting"/>
    <property type="evidence" value="ECO:0007669"/>
    <property type="project" value="UniProtKB-UniRule"/>
</dbReference>
<dbReference type="InterPro" id="IPR048631">
    <property type="entry name" value="SecD_1st"/>
</dbReference>
<keyword evidence="5 9" id="KW-0653">Protein transport</keyword>
<evidence type="ECO:0000256" key="9">
    <source>
        <dbReference type="HAMAP-Rule" id="MF_01463"/>
    </source>
</evidence>
<feature type="transmembrane region" description="Helical" evidence="9">
    <location>
        <begin position="342"/>
        <end position="364"/>
    </location>
</feature>
<comment type="subcellular location">
    <subcellularLocation>
        <location evidence="1 9">Cell membrane</location>
        <topology evidence="1 9">Multi-pass membrane protein</topology>
    </subcellularLocation>
</comment>
<evidence type="ECO:0000256" key="6">
    <source>
        <dbReference type="ARBA" id="ARBA00022989"/>
    </source>
</evidence>
<dbReference type="InterPro" id="IPR022813">
    <property type="entry name" value="SecD/SecF_arch_bac"/>
</dbReference>
<keyword evidence="8 9" id="KW-0472">Membrane</keyword>
<dbReference type="Pfam" id="PF02355">
    <property type="entry name" value="SecD_SecF_C"/>
    <property type="match status" value="1"/>
</dbReference>
<accession>A0A0H2YQT2</accession>
<dbReference type="KEGG" id="cpf:CPF_2197"/>
<dbReference type="Gene3D" id="3.30.70.3220">
    <property type="match status" value="1"/>
</dbReference>
<keyword evidence="4 9" id="KW-0812">Transmembrane</keyword>
<evidence type="ECO:0000256" key="5">
    <source>
        <dbReference type="ARBA" id="ARBA00022927"/>
    </source>
</evidence>
<dbReference type="HOGENOM" id="CLU_007894_4_2_9"/>
<evidence type="ECO:0000256" key="3">
    <source>
        <dbReference type="ARBA" id="ARBA00022475"/>
    </source>
</evidence>
<keyword evidence="6 9" id="KW-1133">Transmembrane helix</keyword>
<evidence type="ECO:0000259" key="11">
    <source>
        <dbReference type="Pfam" id="PF21760"/>
    </source>
</evidence>
<dbReference type="GO" id="GO:0065002">
    <property type="term" value="P:intracellular protein transmembrane transport"/>
    <property type="evidence" value="ECO:0007669"/>
    <property type="project" value="UniProtKB-UniRule"/>
</dbReference>
<dbReference type="GO" id="GO:0043952">
    <property type="term" value="P:protein transport by the Sec complex"/>
    <property type="evidence" value="ECO:0007669"/>
    <property type="project" value="UniProtKB-UniRule"/>
</dbReference>
<dbReference type="NCBIfam" id="TIGR01129">
    <property type="entry name" value="secD"/>
    <property type="match status" value="1"/>
</dbReference>
<keyword evidence="7 9" id="KW-0811">Translocation</keyword>
<keyword evidence="14" id="KW-1185">Reference proteome</keyword>
<dbReference type="NCBIfam" id="TIGR00916">
    <property type="entry name" value="2A0604s01"/>
    <property type="match status" value="1"/>
</dbReference>
<evidence type="ECO:0000256" key="4">
    <source>
        <dbReference type="ARBA" id="ARBA00022692"/>
    </source>
</evidence>
<protein>
    <recommendedName>
        <fullName evidence="9">Protein translocase subunit SecD</fullName>
    </recommendedName>
</protein>
<evidence type="ECO:0000313" key="14">
    <source>
        <dbReference type="Proteomes" id="UP000001823"/>
    </source>
</evidence>
<dbReference type="STRING" id="195103.CPF_2197"/>
<feature type="domain" description="SecDF P1 head subdomain" evidence="12">
    <location>
        <begin position="127"/>
        <end position="225"/>
    </location>
</feature>
<evidence type="ECO:0000256" key="7">
    <source>
        <dbReference type="ARBA" id="ARBA00023010"/>
    </source>
</evidence>
<dbReference type="RefSeq" id="WP_003451081.1">
    <property type="nucleotide sequence ID" value="NC_008261.1"/>
</dbReference>
<keyword evidence="3 9" id="KW-1003">Cell membrane</keyword>
<dbReference type="Pfam" id="PF22599">
    <property type="entry name" value="SecDF_P1_head"/>
    <property type="match status" value="1"/>
</dbReference>
<feature type="domain" description="Protein export membrane protein SecD/SecF C-terminal" evidence="10">
    <location>
        <begin position="227"/>
        <end position="390"/>
    </location>
</feature>
<dbReference type="SUPFAM" id="SSF82866">
    <property type="entry name" value="Multidrug efflux transporter AcrB transmembrane domain"/>
    <property type="match status" value="1"/>
</dbReference>
<feature type="transmembrane region" description="Helical" evidence="9">
    <location>
        <begin position="273"/>
        <end position="294"/>
    </location>
</feature>
<feature type="domain" description="Protein translocase subunit SecDF P1" evidence="11">
    <location>
        <begin position="70"/>
        <end position="125"/>
    </location>
</feature>
<dbReference type="InterPro" id="IPR055344">
    <property type="entry name" value="SecD_SecF_C_bact"/>
</dbReference>
<gene>
    <name evidence="9 13" type="primary">secD</name>
    <name evidence="13" type="ordered locus">CPF_2197</name>
</gene>
<dbReference type="Pfam" id="PF21760">
    <property type="entry name" value="SecD_1st"/>
    <property type="match status" value="1"/>
</dbReference>
<feature type="transmembrane region" description="Helical" evidence="9">
    <location>
        <begin position="370"/>
        <end position="394"/>
    </location>
</feature>
<dbReference type="PANTHER" id="PTHR30081:SF1">
    <property type="entry name" value="PROTEIN TRANSLOCASE SUBUNIT SECD"/>
    <property type="match status" value="1"/>
</dbReference>
<comment type="similarity">
    <text evidence="9">Belongs to the SecD/SecF family. SecD subfamily.</text>
</comment>
<sequence>MKSKLGSFILFFISIAVISFLALAGFKGFTLGDYQFKTFNEVITKGLDLQGGVSVLMEIQSNDVTVDQLNTTKELLSLRVNKVGVSETVVTTEGNNRIRIDIPGQYDSGTIVDSLQKTGELTFVGPEDDVILTGKDVEKSSVYIDPQTGKPVIKLELNEEGKQKFAEATKKYKGQKIAIKMDNETLTDPVVNDIISNGEAIISGNRSMEEAEKVSGIINAGALPVPVKAVSVETVGAQLGANALPNALKAGAIGVAIIFLFMILYYRVPGFIACMSLSVYILLVLYIFALVGVTLTLPGIAAFLLTVGMAVDANVLIFERIKEELGNGRSITSAMKIGFSNALRSIMDSNITTLIAGLVLYFFGSGPVKGFALTLLIGIVISMFTAIIMTRFFMNLGFNMGILNKPSMFGRIKGGRHNA</sequence>
<evidence type="ECO:0000256" key="8">
    <source>
        <dbReference type="ARBA" id="ARBA00023136"/>
    </source>
</evidence>
<dbReference type="InterPro" id="IPR048634">
    <property type="entry name" value="SecD_SecF_C"/>
</dbReference>
<organism evidence="13 14">
    <name type="scientific">Clostridium perfringens (strain ATCC 13124 / DSM 756 / JCM 1290 / NCIMB 6125 / NCTC 8237 / Type A)</name>
    <dbReference type="NCBI Taxonomy" id="195103"/>
    <lineage>
        <taxon>Bacteria</taxon>
        <taxon>Bacillati</taxon>
        <taxon>Bacillota</taxon>
        <taxon>Clostridia</taxon>
        <taxon>Eubacteriales</taxon>
        <taxon>Clostridiaceae</taxon>
        <taxon>Clostridium</taxon>
    </lineage>
</organism>
<dbReference type="GeneID" id="93001522"/>
<dbReference type="GO" id="GO:0005886">
    <property type="term" value="C:plasma membrane"/>
    <property type="evidence" value="ECO:0007669"/>
    <property type="project" value="UniProtKB-SubCell"/>
</dbReference>
<comment type="subunit">
    <text evidence="9">Forms a complex with SecF. Part of the essential Sec protein translocation apparatus which comprises SecA, SecYEG and auxiliary proteins SecDF. Other proteins may also be involved.</text>
</comment>
<dbReference type="PANTHER" id="PTHR30081">
    <property type="entry name" value="PROTEIN-EXPORT MEMBRANE PROTEIN SEC"/>
    <property type="match status" value="1"/>
</dbReference>
<dbReference type="eggNOG" id="COG0342">
    <property type="taxonomic scope" value="Bacteria"/>
</dbReference>
<comment type="function">
    <text evidence="9">Part of the Sec protein translocase complex. Interacts with the SecYEG preprotein conducting channel. SecDF uses the proton motive force (PMF) to complete protein translocation after the ATP-dependent function of SecA.</text>
</comment>
<dbReference type="HAMAP" id="MF_01463_B">
    <property type="entry name" value="SecD_B"/>
    <property type="match status" value="1"/>
</dbReference>
<feature type="transmembrane region" description="Helical" evidence="9">
    <location>
        <begin position="247"/>
        <end position="266"/>
    </location>
</feature>
<dbReference type="GO" id="GO:0015450">
    <property type="term" value="F:protein-transporting ATPase activity"/>
    <property type="evidence" value="ECO:0007669"/>
    <property type="project" value="InterPro"/>
</dbReference>
<evidence type="ECO:0000256" key="1">
    <source>
        <dbReference type="ARBA" id="ARBA00004651"/>
    </source>
</evidence>
<dbReference type="FunFam" id="1.20.1640.10:FF:000004">
    <property type="entry name" value="Protein translocase subunit SecD"/>
    <property type="match status" value="1"/>
</dbReference>
<reference evidence="13 14" key="1">
    <citation type="journal article" date="2006" name="Genome Res.">
        <title>Skewed genomic variability in strains of the toxigenic bacterial pathogen, Clostridium perfringens.</title>
        <authorList>
            <person name="Myers G.S."/>
            <person name="Rasko D.A."/>
            <person name="Cheung J.K."/>
            <person name="Ravel J."/>
            <person name="Seshadri R."/>
            <person name="Deboy R.T."/>
            <person name="Ren Q."/>
            <person name="Varga J."/>
            <person name="Awad M.M."/>
            <person name="Brinkac L.M."/>
            <person name="Daugherty S.C."/>
            <person name="Haft D.H."/>
            <person name="Dodson R.J."/>
            <person name="Madupu R."/>
            <person name="Nelson W.C."/>
            <person name="Rosovitz M.J."/>
            <person name="Sullivan S.A."/>
            <person name="Khouri H."/>
            <person name="Dimitrov G.I."/>
            <person name="Watkins K.L."/>
            <person name="Mulligan S."/>
            <person name="Benton J."/>
            <person name="Radune D."/>
            <person name="Fisher D.J."/>
            <person name="Atkins H.S."/>
            <person name="Hiscox T."/>
            <person name="Jost B.H."/>
            <person name="Billington S.J."/>
            <person name="Songer J.G."/>
            <person name="McClane B.A."/>
            <person name="Titball R.W."/>
            <person name="Rood J.I."/>
            <person name="Melville S.B."/>
            <person name="Paulsen I.T."/>
        </authorList>
    </citation>
    <scope>NUCLEOTIDE SEQUENCE [LARGE SCALE GENOMIC DNA]</scope>
    <source>
        <strain evidence="14">ATCC 13124 / DSM 756 / JCM 1290 / NCIMB 6125 / NCTC 8237 / S 107 / Type A</strain>
    </source>
</reference>
<name>A0A0H2YQT2_CLOP1</name>
<dbReference type="AlphaFoldDB" id="A0A0H2YQT2"/>
<evidence type="ECO:0000259" key="12">
    <source>
        <dbReference type="Pfam" id="PF22599"/>
    </source>
</evidence>
<dbReference type="InterPro" id="IPR005791">
    <property type="entry name" value="SecD"/>
</dbReference>
<keyword evidence="2 9" id="KW-0813">Transport</keyword>
<dbReference type="Gene3D" id="1.20.1640.10">
    <property type="entry name" value="Multidrug efflux transporter AcrB transmembrane domain"/>
    <property type="match status" value="1"/>
</dbReference>
<dbReference type="InterPro" id="IPR054384">
    <property type="entry name" value="SecDF_P1_head"/>
</dbReference>
<proteinExistence type="inferred from homology"/>
<dbReference type="EMBL" id="CP000246">
    <property type="protein sequence ID" value="ABG83270.1"/>
    <property type="molecule type" value="Genomic_DNA"/>
</dbReference>
<comment type="caution">
    <text evidence="9">Lacks conserved residue(s) required for the propagation of feature annotation.</text>
</comment>
<evidence type="ECO:0000256" key="2">
    <source>
        <dbReference type="ARBA" id="ARBA00022448"/>
    </source>
</evidence>
<dbReference type="Proteomes" id="UP000001823">
    <property type="component" value="Chromosome"/>
</dbReference>